<dbReference type="AlphaFoldDB" id="A0AAN6WCF4"/>
<reference evidence="1" key="1">
    <citation type="journal article" date="2023" name="Mol. Phylogenet. Evol.">
        <title>Genome-scale phylogeny and comparative genomics of the fungal order Sordariales.</title>
        <authorList>
            <person name="Hensen N."/>
            <person name="Bonometti L."/>
            <person name="Westerberg I."/>
            <person name="Brannstrom I.O."/>
            <person name="Guillou S."/>
            <person name="Cros-Aarteil S."/>
            <person name="Calhoun S."/>
            <person name="Haridas S."/>
            <person name="Kuo A."/>
            <person name="Mondo S."/>
            <person name="Pangilinan J."/>
            <person name="Riley R."/>
            <person name="LaButti K."/>
            <person name="Andreopoulos B."/>
            <person name="Lipzen A."/>
            <person name="Chen C."/>
            <person name="Yan M."/>
            <person name="Daum C."/>
            <person name="Ng V."/>
            <person name="Clum A."/>
            <person name="Steindorff A."/>
            <person name="Ohm R.A."/>
            <person name="Martin F."/>
            <person name="Silar P."/>
            <person name="Natvig D.O."/>
            <person name="Lalanne C."/>
            <person name="Gautier V."/>
            <person name="Ament-Velasquez S.L."/>
            <person name="Kruys A."/>
            <person name="Hutchinson M.I."/>
            <person name="Powell A.J."/>
            <person name="Barry K."/>
            <person name="Miller A.N."/>
            <person name="Grigoriev I.V."/>
            <person name="Debuchy R."/>
            <person name="Gladieux P."/>
            <person name="Hiltunen Thoren M."/>
            <person name="Johannesson H."/>
        </authorList>
    </citation>
    <scope>NUCLEOTIDE SEQUENCE</scope>
    <source>
        <strain evidence="1">CBS 892.96</strain>
    </source>
</reference>
<feature type="non-terminal residue" evidence="1">
    <location>
        <position position="1"/>
    </location>
</feature>
<accession>A0AAN6WCF4</accession>
<comment type="caution">
    <text evidence="1">The sequence shown here is derived from an EMBL/GenBank/DDBJ whole genome shotgun (WGS) entry which is preliminary data.</text>
</comment>
<organism evidence="1 2">
    <name type="scientific">Triangularia setosa</name>
    <dbReference type="NCBI Taxonomy" id="2587417"/>
    <lineage>
        <taxon>Eukaryota</taxon>
        <taxon>Fungi</taxon>
        <taxon>Dikarya</taxon>
        <taxon>Ascomycota</taxon>
        <taxon>Pezizomycotina</taxon>
        <taxon>Sordariomycetes</taxon>
        <taxon>Sordariomycetidae</taxon>
        <taxon>Sordariales</taxon>
        <taxon>Podosporaceae</taxon>
        <taxon>Triangularia</taxon>
    </lineage>
</organism>
<gene>
    <name evidence="1" type="ORF">QBC36DRAFT_362968</name>
</gene>
<reference evidence="1" key="2">
    <citation type="submission" date="2023-05" db="EMBL/GenBank/DDBJ databases">
        <authorList>
            <consortium name="Lawrence Berkeley National Laboratory"/>
            <person name="Steindorff A."/>
            <person name="Hensen N."/>
            <person name="Bonometti L."/>
            <person name="Westerberg I."/>
            <person name="Brannstrom I.O."/>
            <person name="Guillou S."/>
            <person name="Cros-Aarteil S."/>
            <person name="Calhoun S."/>
            <person name="Haridas S."/>
            <person name="Kuo A."/>
            <person name="Mondo S."/>
            <person name="Pangilinan J."/>
            <person name="Riley R."/>
            <person name="Labutti K."/>
            <person name="Andreopoulos B."/>
            <person name="Lipzen A."/>
            <person name="Chen C."/>
            <person name="Yanf M."/>
            <person name="Daum C."/>
            <person name="Ng V."/>
            <person name="Clum A."/>
            <person name="Ohm R."/>
            <person name="Martin F."/>
            <person name="Silar P."/>
            <person name="Natvig D."/>
            <person name="Lalanne C."/>
            <person name="Gautier V."/>
            <person name="Ament-Velasquez S.L."/>
            <person name="Kruys A."/>
            <person name="Hutchinson M.I."/>
            <person name="Powell A.J."/>
            <person name="Barry K."/>
            <person name="Miller A.N."/>
            <person name="Grigoriev I.V."/>
            <person name="Debuchy R."/>
            <person name="Gladieux P."/>
            <person name="Thoren M.H."/>
            <person name="Johannesson H."/>
        </authorList>
    </citation>
    <scope>NUCLEOTIDE SEQUENCE</scope>
    <source>
        <strain evidence="1">CBS 892.96</strain>
    </source>
</reference>
<protein>
    <submittedName>
        <fullName evidence="1">Uncharacterized protein</fullName>
    </submittedName>
</protein>
<dbReference type="Proteomes" id="UP001302321">
    <property type="component" value="Unassembled WGS sequence"/>
</dbReference>
<proteinExistence type="predicted"/>
<sequence>SADTLYLWACSDTDGWTREHLFKQSHARRYAPAPINITAPARSWYCFHLQAGGLLSMLHRPSKPSRRGGVQGTDTAAAMFPKTTTQRNLSCHDCVPSLSLLRHKARRNTGPPLFNSAAPALADCLCLFLKICHVRGWYHDADALTASLSESDQKEGFCDFSKAGHETLTHANITFHSKQRSDHLTNDFQSGHTVDVEIDAMPAGPVQTSSDDIMMMMPG</sequence>
<evidence type="ECO:0000313" key="2">
    <source>
        <dbReference type="Proteomes" id="UP001302321"/>
    </source>
</evidence>
<dbReference type="EMBL" id="MU866117">
    <property type="protein sequence ID" value="KAK4179434.1"/>
    <property type="molecule type" value="Genomic_DNA"/>
</dbReference>
<evidence type="ECO:0000313" key="1">
    <source>
        <dbReference type="EMBL" id="KAK4179434.1"/>
    </source>
</evidence>
<keyword evidence="2" id="KW-1185">Reference proteome</keyword>
<name>A0AAN6WCF4_9PEZI</name>